<protein>
    <submittedName>
        <fullName evidence="2">Uncharacterized protein</fullName>
    </submittedName>
</protein>
<feature type="transmembrane region" description="Helical" evidence="1">
    <location>
        <begin position="415"/>
        <end position="433"/>
    </location>
</feature>
<evidence type="ECO:0000313" key="3">
    <source>
        <dbReference type="Proteomes" id="UP000004095"/>
    </source>
</evidence>
<organism evidence="2 3">
    <name type="scientific">Microscilla marina ATCC 23134</name>
    <dbReference type="NCBI Taxonomy" id="313606"/>
    <lineage>
        <taxon>Bacteria</taxon>
        <taxon>Pseudomonadati</taxon>
        <taxon>Bacteroidota</taxon>
        <taxon>Cytophagia</taxon>
        <taxon>Cytophagales</taxon>
        <taxon>Microscillaceae</taxon>
        <taxon>Microscilla</taxon>
    </lineage>
</organism>
<feature type="transmembrane region" description="Helical" evidence="1">
    <location>
        <begin position="192"/>
        <end position="211"/>
    </location>
</feature>
<feature type="transmembrane region" description="Helical" evidence="1">
    <location>
        <begin position="12"/>
        <end position="36"/>
    </location>
</feature>
<dbReference type="RefSeq" id="WP_002694523.1">
    <property type="nucleotide sequence ID" value="NZ_AAWS01000005.1"/>
</dbReference>
<dbReference type="AlphaFoldDB" id="A1ZFP3"/>
<feature type="transmembrane region" description="Helical" evidence="1">
    <location>
        <begin position="223"/>
        <end position="240"/>
    </location>
</feature>
<proteinExistence type="predicted"/>
<gene>
    <name evidence="2" type="ORF">M23134_01141</name>
</gene>
<keyword evidence="1" id="KW-0812">Transmembrane</keyword>
<comment type="caution">
    <text evidence="2">The sequence shown here is derived from an EMBL/GenBank/DDBJ whole genome shotgun (WGS) entry which is preliminary data.</text>
</comment>
<keyword evidence="1" id="KW-1133">Transmembrane helix</keyword>
<dbReference type="EMBL" id="AAWS01000005">
    <property type="protein sequence ID" value="EAY30817.1"/>
    <property type="molecule type" value="Genomic_DNA"/>
</dbReference>
<evidence type="ECO:0000313" key="2">
    <source>
        <dbReference type="EMBL" id="EAY30817.1"/>
    </source>
</evidence>
<dbReference type="Proteomes" id="UP000004095">
    <property type="component" value="Unassembled WGS sequence"/>
</dbReference>
<accession>A1ZFP3</accession>
<keyword evidence="3" id="KW-1185">Reference proteome</keyword>
<name>A1ZFP3_MICM2</name>
<evidence type="ECO:0000256" key="1">
    <source>
        <dbReference type="SAM" id="Phobius"/>
    </source>
</evidence>
<keyword evidence="1" id="KW-0472">Membrane</keyword>
<reference evidence="2 3" key="1">
    <citation type="submission" date="2007-01" db="EMBL/GenBank/DDBJ databases">
        <authorList>
            <person name="Haygood M."/>
            <person name="Podell S."/>
            <person name="Anderson C."/>
            <person name="Hopkinson B."/>
            <person name="Roe K."/>
            <person name="Barbeau K."/>
            <person name="Gaasterland T."/>
            <person name="Ferriera S."/>
            <person name="Johnson J."/>
            <person name="Kravitz S."/>
            <person name="Beeson K."/>
            <person name="Sutton G."/>
            <person name="Rogers Y.-H."/>
            <person name="Friedman R."/>
            <person name="Frazier M."/>
            <person name="Venter J.C."/>
        </authorList>
    </citation>
    <scope>NUCLEOTIDE SEQUENCE [LARGE SCALE GENOMIC DNA]</scope>
    <source>
        <strain evidence="2 3">ATCC 23134</strain>
    </source>
</reference>
<sequence>MAKSQTTPRRFYLFVLGLMGAFIIVFVYCLSIMLLANRKAEPLTKSERSIRALGKAYIQFGYYELREFYLTLAAKEEKRADLIKETDSLWAHIETNIAQYQKYTMLEQPAATTLRKMLQAYRQSSLTRRKLLESGQFNQALSHLTSNQHQQVFYKQEELFGDIGDLLPYQMQKLLKPEASAYVHGLSGMVSAGWVLIVASIIIFIFIQLAFDAFERKLLVKRILPLLILINVVVQGIVLFKPSPRFGAKYQLVQDHTLFINFMSYFNHYTQLEFKHALDSSRLVKKQIEEEMAVYHRSVRQTLRDSQHKLGSRFKHEISQLKKLRKEYFTKQRIPALVYSFNSGELAALRLLMPSGHLSDSTLNSLDPESVIYEEGQNARIIREFHQSFDKILQGLDTHYPVAVQKLCQKNPYRGFYWGGIGLCVLGLIWLLWRFRKPKKWVVYKAKSHFLVKKQLS</sequence>